<feature type="domain" description="NfeD-like C-terminal" evidence="6">
    <location>
        <begin position="88"/>
        <end position="142"/>
    </location>
</feature>
<protein>
    <submittedName>
        <fullName evidence="7">Membrane protein implicated in regulation of membrane protease activity</fullName>
    </submittedName>
</protein>
<dbReference type="Proteomes" id="UP000588068">
    <property type="component" value="Unassembled WGS sequence"/>
</dbReference>
<keyword evidence="7" id="KW-0645">Protease</keyword>
<evidence type="ECO:0000256" key="4">
    <source>
        <dbReference type="ARBA" id="ARBA00023136"/>
    </source>
</evidence>
<evidence type="ECO:0000313" key="8">
    <source>
        <dbReference type="Proteomes" id="UP000588068"/>
    </source>
</evidence>
<dbReference type="InterPro" id="IPR052165">
    <property type="entry name" value="Membrane_assoc_protease"/>
</dbReference>
<accession>A0A841HPF7</accession>
<dbReference type="EMBL" id="JACHHZ010000004">
    <property type="protein sequence ID" value="MBB6094663.1"/>
    <property type="molecule type" value="Genomic_DNA"/>
</dbReference>
<organism evidence="7 8">
    <name type="scientific">Povalibacter uvarum</name>
    <dbReference type="NCBI Taxonomy" id="732238"/>
    <lineage>
        <taxon>Bacteria</taxon>
        <taxon>Pseudomonadati</taxon>
        <taxon>Pseudomonadota</taxon>
        <taxon>Gammaproteobacteria</taxon>
        <taxon>Steroidobacterales</taxon>
        <taxon>Steroidobacteraceae</taxon>
        <taxon>Povalibacter</taxon>
    </lineage>
</organism>
<gene>
    <name evidence="7" type="ORF">HNQ60_003550</name>
</gene>
<dbReference type="InterPro" id="IPR002810">
    <property type="entry name" value="NfeD-like_C"/>
</dbReference>
<evidence type="ECO:0000256" key="3">
    <source>
        <dbReference type="ARBA" id="ARBA00022989"/>
    </source>
</evidence>
<keyword evidence="8" id="KW-1185">Reference proteome</keyword>
<dbReference type="Pfam" id="PF01957">
    <property type="entry name" value="NfeD"/>
    <property type="match status" value="1"/>
</dbReference>
<evidence type="ECO:0000259" key="6">
    <source>
        <dbReference type="Pfam" id="PF01957"/>
    </source>
</evidence>
<dbReference type="GO" id="GO:0008233">
    <property type="term" value="F:peptidase activity"/>
    <property type="evidence" value="ECO:0007669"/>
    <property type="project" value="UniProtKB-KW"/>
</dbReference>
<evidence type="ECO:0000256" key="1">
    <source>
        <dbReference type="ARBA" id="ARBA00004141"/>
    </source>
</evidence>
<feature type="transmembrane region" description="Helical" evidence="5">
    <location>
        <begin position="50"/>
        <end position="67"/>
    </location>
</feature>
<keyword evidence="7" id="KW-0378">Hydrolase</keyword>
<feature type="transmembrane region" description="Helical" evidence="5">
    <location>
        <begin position="6"/>
        <end position="21"/>
    </location>
</feature>
<comment type="caution">
    <text evidence="7">The sequence shown here is derived from an EMBL/GenBank/DDBJ whole genome shotgun (WGS) entry which is preliminary data.</text>
</comment>
<comment type="subcellular location">
    <subcellularLocation>
        <location evidence="1">Membrane</location>
        <topology evidence="1">Multi-pass membrane protein</topology>
    </subcellularLocation>
</comment>
<evidence type="ECO:0000313" key="7">
    <source>
        <dbReference type="EMBL" id="MBB6094663.1"/>
    </source>
</evidence>
<dbReference type="GO" id="GO:0006508">
    <property type="term" value="P:proteolysis"/>
    <property type="evidence" value="ECO:0007669"/>
    <property type="project" value="UniProtKB-KW"/>
</dbReference>
<dbReference type="RefSeq" id="WP_184334071.1">
    <property type="nucleotide sequence ID" value="NZ_JACHHZ010000004.1"/>
</dbReference>
<feature type="transmembrane region" description="Helical" evidence="5">
    <location>
        <begin position="26"/>
        <end position="44"/>
    </location>
</feature>
<name>A0A841HPF7_9GAMM</name>
<dbReference type="Gene3D" id="2.40.50.140">
    <property type="entry name" value="Nucleic acid-binding proteins"/>
    <property type="match status" value="1"/>
</dbReference>
<reference evidence="7 8" key="1">
    <citation type="submission" date="2020-08" db="EMBL/GenBank/DDBJ databases">
        <title>Genomic Encyclopedia of Type Strains, Phase IV (KMG-IV): sequencing the most valuable type-strain genomes for metagenomic binning, comparative biology and taxonomic classification.</title>
        <authorList>
            <person name="Goeker M."/>
        </authorList>
    </citation>
    <scope>NUCLEOTIDE SEQUENCE [LARGE SCALE GENOMIC DNA]</scope>
    <source>
        <strain evidence="7 8">DSM 26723</strain>
    </source>
</reference>
<proteinExistence type="predicted"/>
<dbReference type="AlphaFoldDB" id="A0A841HPF7"/>
<keyword evidence="4 5" id="KW-0472">Membrane</keyword>
<evidence type="ECO:0000256" key="2">
    <source>
        <dbReference type="ARBA" id="ARBA00022692"/>
    </source>
</evidence>
<dbReference type="PANTHER" id="PTHR33507">
    <property type="entry name" value="INNER MEMBRANE PROTEIN YBBJ"/>
    <property type="match status" value="1"/>
</dbReference>
<dbReference type="PANTHER" id="PTHR33507:SF3">
    <property type="entry name" value="INNER MEMBRANE PROTEIN YBBJ"/>
    <property type="match status" value="1"/>
</dbReference>
<dbReference type="GO" id="GO:0005886">
    <property type="term" value="C:plasma membrane"/>
    <property type="evidence" value="ECO:0007669"/>
    <property type="project" value="TreeGrafter"/>
</dbReference>
<keyword evidence="3 5" id="KW-1133">Transmembrane helix</keyword>
<sequence length="144" mass="15987">MPWWAWLVVGIGLLSVEMFVIDAQFYLVFLGASATLVGLLGLAGITTPEWAQWLIFSLLSIVTMVTFRRRLYDLVKARSGHVEERLTIGDRVLVPVRLEPGQSCRVDYRGSSWTARNVDLQAIEAGREAAIAQIDGLTLQVRAA</sequence>
<dbReference type="InterPro" id="IPR012340">
    <property type="entry name" value="NA-bd_OB-fold"/>
</dbReference>
<keyword evidence="2 5" id="KW-0812">Transmembrane</keyword>
<evidence type="ECO:0000256" key="5">
    <source>
        <dbReference type="SAM" id="Phobius"/>
    </source>
</evidence>